<proteinExistence type="predicted"/>
<protein>
    <recommendedName>
        <fullName evidence="3">Class I glutamine amidotransferase-like protein</fullName>
    </recommendedName>
</protein>
<dbReference type="EMBL" id="JBFXLQ010000114">
    <property type="protein sequence ID" value="KAL2859808.1"/>
    <property type="molecule type" value="Genomic_DNA"/>
</dbReference>
<organism evidence="1 2">
    <name type="scientific">Aspergillus lucknowensis</name>
    <dbReference type="NCBI Taxonomy" id="176173"/>
    <lineage>
        <taxon>Eukaryota</taxon>
        <taxon>Fungi</taxon>
        <taxon>Dikarya</taxon>
        <taxon>Ascomycota</taxon>
        <taxon>Pezizomycotina</taxon>
        <taxon>Eurotiomycetes</taxon>
        <taxon>Eurotiomycetidae</taxon>
        <taxon>Eurotiales</taxon>
        <taxon>Aspergillaceae</taxon>
        <taxon>Aspergillus</taxon>
        <taxon>Aspergillus subgen. Nidulantes</taxon>
    </lineage>
</organism>
<dbReference type="Proteomes" id="UP001610432">
    <property type="component" value="Unassembled WGS sequence"/>
</dbReference>
<dbReference type="RefSeq" id="XP_070880364.1">
    <property type="nucleotide sequence ID" value="XM_071034107.1"/>
</dbReference>
<keyword evidence="2" id="KW-1185">Reference proteome</keyword>
<gene>
    <name evidence="1" type="ORF">BJX67DRAFT_386618</name>
</gene>
<comment type="caution">
    <text evidence="1">The sequence shown here is derived from an EMBL/GenBank/DDBJ whole genome shotgun (WGS) entry which is preliminary data.</text>
</comment>
<accession>A0ABR4L5Q1</accession>
<evidence type="ECO:0000313" key="2">
    <source>
        <dbReference type="Proteomes" id="UP001610432"/>
    </source>
</evidence>
<evidence type="ECO:0000313" key="1">
    <source>
        <dbReference type="EMBL" id="KAL2859808.1"/>
    </source>
</evidence>
<reference evidence="1 2" key="1">
    <citation type="submission" date="2024-07" db="EMBL/GenBank/DDBJ databases">
        <title>Section-level genome sequencing and comparative genomics of Aspergillus sections Usti and Cavernicolus.</title>
        <authorList>
            <consortium name="Lawrence Berkeley National Laboratory"/>
            <person name="Nybo J.L."/>
            <person name="Vesth T.C."/>
            <person name="Theobald S."/>
            <person name="Frisvad J.C."/>
            <person name="Larsen T.O."/>
            <person name="Kjaerboelling I."/>
            <person name="Rothschild-Mancinelli K."/>
            <person name="Lyhne E.K."/>
            <person name="Kogle M.E."/>
            <person name="Barry K."/>
            <person name="Clum A."/>
            <person name="Na H."/>
            <person name="Ledsgaard L."/>
            <person name="Lin J."/>
            <person name="Lipzen A."/>
            <person name="Kuo A."/>
            <person name="Riley R."/>
            <person name="Mondo S."/>
            <person name="Labutti K."/>
            <person name="Haridas S."/>
            <person name="Pangalinan J."/>
            <person name="Salamov A.A."/>
            <person name="Simmons B.A."/>
            <person name="Magnuson J.K."/>
            <person name="Chen J."/>
            <person name="Drula E."/>
            <person name="Henrissat B."/>
            <person name="Wiebenga A."/>
            <person name="Lubbers R.J."/>
            <person name="Gomes A.C."/>
            <person name="Macurrencykelacurrency M.R."/>
            <person name="Stajich J."/>
            <person name="Grigoriev I.V."/>
            <person name="Mortensen U.H."/>
            <person name="De Vries R.P."/>
            <person name="Baker S.E."/>
            <person name="Andersen M.R."/>
        </authorList>
    </citation>
    <scope>NUCLEOTIDE SEQUENCE [LARGE SCALE GENOMIC DNA]</scope>
    <source>
        <strain evidence="1 2">CBS 449.75</strain>
    </source>
</reference>
<dbReference type="GeneID" id="98149179"/>
<evidence type="ECO:0008006" key="3">
    <source>
        <dbReference type="Google" id="ProtNLM"/>
    </source>
</evidence>
<name>A0ABR4L5Q1_9EURO</name>
<sequence length="232" mass="25953">MDNDIRVMDKFLEDRDLDDMETFGYTTICVGDPPQNDVEEVQEVFERSPKKTASGIVFCGGGPECQKFLGTDNEEAEVMRFIKRRLGVNERLELIQSIAILEFQPQKDADLQPCRAHPVHSSDAISIFRPLNGAANWDNGFFAVYGSSHHQTPQEFLLGQGDIHRKVVEAHEVFAISGGSVVQPSPEGGLRMVWQGFSKRPMLEDMFAADAFEFMTGLGWGQANQDTIIEPK</sequence>